<name>A0ABY0E2N5_9BRAD</name>
<feature type="chain" id="PRO_5045109306" description="Glycoside hydrolase family 5 domain-containing protein" evidence="8">
    <location>
        <begin position="23"/>
        <end position="413"/>
    </location>
</feature>
<feature type="signal peptide" evidence="8">
    <location>
        <begin position="1"/>
        <end position="22"/>
    </location>
</feature>
<evidence type="ECO:0000256" key="7">
    <source>
        <dbReference type="RuleBase" id="RU361153"/>
    </source>
</evidence>
<feature type="domain" description="Glycoside hydrolase family 5" evidence="9">
    <location>
        <begin position="69"/>
        <end position="375"/>
    </location>
</feature>
<dbReference type="PANTHER" id="PTHR31297">
    <property type="entry name" value="GLUCAN ENDO-1,6-BETA-GLUCOSIDASE B"/>
    <property type="match status" value="1"/>
</dbReference>
<evidence type="ECO:0000259" key="9">
    <source>
        <dbReference type="Pfam" id="PF00150"/>
    </source>
</evidence>
<dbReference type="Pfam" id="PF00150">
    <property type="entry name" value="Cellulase"/>
    <property type="match status" value="1"/>
</dbReference>
<comment type="caution">
    <text evidence="10">The sequence shown here is derived from an EMBL/GenBank/DDBJ whole genome shotgun (WGS) entry which is preliminary data.</text>
</comment>
<comment type="similarity">
    <text evidence="1 7">Belongs to the glycosyl hydrolase 5 (cellulase A) family.</text>
</comment>
<evidence type="ECO:0000313" key="10">
    <source>
        <dbReference type="EMBL" id="RXH09182.1"/>
    </source>
</evidence>
<keyword evidence="6" id="KW-0624">Polysaccharide degradation</keyword>
<dbReference type="Proteomes" id="UP000290401">
    <property type="component" value="Unassembled WGS sequence"/>
</dbReference>
<evidence type="ECO:0000256" key="4">
    <source>
        <dbReference type="ARBA" id="ARBA00023277"/>
    </source>
</evidence>
<keyword evidence="5 7" id="KW-0326">Glycosidase</keyword>
<evidence type="ECO:0000256" key="3">
    <source>
        <dbReference type="ARBA" id="ARBA00023001"/>
    </source>
</evidence>
<gene>
    <name evidence="10" type="ORF">EAS56_26345</name>
</gene>
<keyword evidence="4" id="KW-0119">Carbohydrate metabolism</keyword>
<evidence type="ECO:0000256" key="5">
    <source>
        <dbReference type="ARBA" id="ARBA00023295"/>
    </source>
</evidence>
<keyword evidence="11" id="KW-1185">Reference proteome</keyword>
<evidence type="ECO:0000256" key="2">
    <source>
        <dbReference type="ARBA" id="ARBA00022801"/>
    </source>
</evidence>
<protein>
    <recommendedName>
        <fullName evidence="9">Glycoside hydrolase family 5 domain-containing protein</fullName>
    </recommendedName>
</protein>
<evidence type="ECO:0000256" key="1">
    <source>
        <dbReference type="ARBA" id="ARBA00005641"/>
    </source>
</evidence>
<proteinExistence type="inferred from homology"/>
<dbReference type="EMBL" id="RDQZ01000026">
    <property type="protein sequence ID" value="RXH09182.1"/>
    <property type="molecule type" value="Genomic_DNA"/>
</dbReference>
<dbReference type="InterPro" id="IPR001547">
    <property type="entry name" value="Glyco_hydro_5"/>
</dbReference>
<reference evidence="10 11" key="1">
    <citation type="submission" date="2018-10" db="EMBL/GenBank/DDBJ databases">
        <title>Bradyrhizobium sp. nov., effective nodules isolated from peanut in China.</title>
        <authorList>
            <person name="Li Y."/>
        </authorList>
    </citation>
    <scope>NUCLEOTIDE SEQUENCE [LARGE SCALE GENOMIC DNA]</scope>
    <source>
        <strain evidence="10 11">CCBAU 53426</strain>
    </source>
</reference>
<keyword evidence="8" id="KW-0732">Signal</keyword>
<dbReference type="Gene3D" id="3.20.20.80">
    <property type="entry name" value="Glycosidases"/>
    <property type="match status" value="1"/>
</dbReference>
<keyword evidence="2 7" id="KW-0378">Hydrolase</keyword>
<evidence type="ECO:0000256" key="8">
    <source>
        <dbReference type="SAM" id="SignalP"/>
    </source>
</evidence>
<keyword evidence="3" id="KW-0136">Cellulose degradation</keyword>
<dbReference type="InterPro" id="IPR017853">
    <property type="entry name" value="GH"/>
</dbReference>
<dbReference type="SUPFAM" id="SSF51445">
    <property type="entry name" value="(Trans)glycosidases"/>
    <property type="match status" value="1"/>
</dbReference>
<dbReference type="PANTHER" id="PTHR31297:SF41">
    <property type="entry name" value="ENDOGLUCANASE, PUTATIVE (AFU_ORTHOLOGUE AFUA_5G01830)-RELATED"/>
    <property type="match status" value="1"/>
</dbReference>
<sequence length="413" mass="46883">MMSRRSLLLAPAVLVRPQAVQAQSPPARFTRGLGVHHMMNWPKYDANTGQYEFPPFEGDQFKLLDSEVACIRDTGFEFVRLTVAPGIFLQSNGTRFEELIFILEKNLDKFLNAGLKVLVDFHPTDQVREYSRINLIREPQGALFQRYIDVIGIVAQKLGQYRSGDVGLELMNEPALEDAGLWQELLRKLYIAARMKAPNLPLIMTGCLYGSWRGLIQLDLAPFLSDTNLLYAFTFYEPFIFSHQGVRDERYFRDIRWPASLLNLRKAQANASSLVDADTSLNILERQKERIRVTYQLQRYVQSASGPQTLHDTFDKVSKWAKTILPQQILITEFGAVRTYGSYQGAPEEDRFDWLSTVRLEAERRGWGWALWAYSGPSSMTFAGDGRTKSLDSTSVRALGLKAGCMQHGGAVH</sequence>
<evidence type="ECO:0000256" key="6">
    <source>
        <dbReference type="ARBA" id="ARBA00023326"/>
    </source>
</evidence>
<dbReference type="InterPro" id="IPR050386">
    <property type="entry name" value="Glycosyl_hydrolase_5"/>
</dbReference>
<accession>A0ABY0E2N5</accession>
<evidence type="ECO:0000313" key="11">
    <source>
        <dbReference type="Proteomes" id="UP000290401"/>
    </source>
</evidence>
<organism evidence="10 11">
    <name type="scientific">Bradyrhizobium guangzhouense</name>
    <dbReference type="NCBI Taxonomy" id="1325095"/>
    <lineage>
        <taxon>Bacteria</taxon>
        <taxon>Pseudomonadati</taxon>
        <taxon>Pseudomonadota</taxon>
        <taxon>Alphaproteobacteria</taxon>
        <taxon>Hyphomicrobiales</taxon>
        <taxon>Nitrobacteraceae</taxon>
        <taxon>Bradyrhizobium</taxon>
    </lineage>
</organism>